<name>A0A9W5TZM3_9BACI</name>
<keyword evidence="4" id="KW-0808">Transferase</keyword>
<dbReference type="InterPro" id="IPR051612">
    <property type="entry name" value="Teichoic_Acid_Biosynth"/>
</dbReference>
<evidence type="ECO:0000256" key="4">
    <source>
        <dbReference type="ARBA" id="ARBA00022679"/>
    </source>
</evidence>
<organism evidence="7 8">
    <name type="scientific">Lentibacillus populi</name>
    <dbReference type="NCBI Taxonomy" id="1827502"/>
    <lineage>
        <taxon>Bacteria</taxon>
        <taxon>Bacillati</taxon>
        <taxon>Bacillota</taxon>
        <taxon>Bacilli</taxon>
        <taxon>Bacillales</taxon>
        <taxon>Bacillaceae</taxon>
        <taxon>Lentibacillus</taxon>
    </lineage>
</organism>
<reference evidence="7" key="1">
    <citation type="journal article" date="2014" name="Int. J. Syst. Evol. Microbiol.">
        <title>Complete genome sequence of Corynebacterium casei LMG S-19264T (=DSM 44701T), isolated from a smear-ripened cheese.</title>
        <authorList>
            <consortium name="US DOE Joint Genome Institute (JGI-PGF)"/>
            <person name="Walter F."/>
            <person name="Albersmeier A."/>
            <person name="Kalinowski J."/>
            <person name="Ruckert C."/>
        </authorList>
    </citation>
    <scope>NUCLEOTIDE SEQUENCE</scope>
    <source>
        <strain evidence="7">CGMCC 1.15454</strain>
    </source>
</reference>
<evidence type="ECO:0000256" key="2">
    <source>
        <dbReference type="ARBA" id="ARBA00010488"/>
    </source>
</evidence>
<dbReference type="EMBL" id="BMJD01000030">
    <property type="protein sequence ID" value="GGB51872.1"/>
    <property type="molecule type" value="Genomic_DNA"/>
</dbReference>
<protein>
    <submittedName>
        <fullName evidence="7">CDP-glycerol:glycerophosphate glycerophosphotransferase</fullName>
    </submittedName>
</protein>
<dbReference type="GO" id="GO:0047355">
    <property type="term" value="F:CDP-glycerol glycerophosphotransferase activity"/>
    <property type="evidence" value="ECO:0007669"/>
    <property type="project" value="InterPro"/>
</dbReference>
<dbReference type="GO" id="GO:0005886">
    <property type="term" value="C:plasma membrane"/>
    <property type="evidence" value="ECO:0007669"/>
    <property type="project" value="UniProtKB-SubCell"/>
</dbReference>
<evidence type="ECO:0000313" key="8">
    <source>
        <dbReference type="Proteomes" id="UP000621492"/>
    </source>
</evidence>
<accession>A0A9W5TZM3</accession>
<keyword evidence="5" id="KW-0777">Teichoic acid biosynthesis</keyword>
<dbReference type="Gene3D" id="3.40.50.12580">
    <property type="match status" value="1"/>
</dbReference>
<gene>
    <name evidence="7" type="primary">tagB</name>
    <name evidence="7" type="ORF">GCM10011409_31810</name>
</gene>
<proteinExistence type="inferred from homology"/>
<dbReference type="InterPro" id="IPR043148">
    <property type="entry name" value="TagF_C"/>
</dbReference>
<keyword evidence="8" id="KW-1185">Reference proteome</keyword>
<comment type="similarity">
    <text evidence="2">Belongs to the CDP-glycerol glycerophosphotransferase family.</text>
</comment>
<dbReference type="AlphaFoldDB" id="A0A9W5TZM3"/>
<evidence type="ECO:0000313" key="7">
    <source>
        <dbReference type="EMBL" id="GGB51872.1"/>
    </source>
</evidence>
<dbReference type="InterPro" id="IPR043149">
    <property type="entry name" value="TagF_N"/>
</dbReference>
<evidence type="ECO:0000256" key="3">
    <source>
        <dbReference type="ARBA" id="ARBA00022475"/>
    </source>
</evidence>
<dbReference type="PANTHER" id="PTHR37316">
    <property type="entry name" value="TEICHOIC ACID GLYCEROL-PHOSPHATE PRIMASE"/>
    <property type="match status" value="1"/>
</dbReference>
<evidence type="ECO:0000256" key="5">
    <source>
        <dbReference type="ARBA" id="ARBA00022944"/>
    </source>
</evidence>
<sequence length="304" mass="35603">MKKPTHWIQAVYHLATSRIIFVDNYFGILAKMNLRPNVLLIQLWHAAGAIKRFGLEDPTFGFRSKHAQQRIRMVYRRFTHVVVGSDEMSAIFRKSFGVSDEAILRCGVPRTDFFFRPIEMKSVELILRRKFPVTSKKKIVLYAPTFRDNETSNSTIPFDVEKFCDVFCDEYVLFLRLHPAITHDFHNRYPGIVYDVSDVTNVNELLVITDILITDYSSIPFEFSILKRPMIFFAYDLAEYRQTRGFWTDYDELVPGPVVTDTEGLIRVMKEGNYDIQRIRDFADQWNQYSTGTSSEKLINLLYK</sequence>
<keyword evidence="6" id="KW-0472">Membrane</keyword>
<dbReference type="InterPro" id="IPR007554">
    <property type="entry name" value="Glycerophosphate_synth"/>
</dbReference>
<dbReference type="Proteomes" id="UP000621492">
    <property type="component" value="Unassembled WGS sequence"/>
</dbReference>
<dbReference type="Pfam" id="PF04464">
    <property type="entry name" value="Glyphos_transf"/>
    <property type="match status" value="1"/>
</dbReference>
<comment type="subcellular location">
    <subcellularLocation>
        <location evidence="1">Cell membrane</location>
        <topology evidence="1">Peripheral membrane protein</topology>
    </subcellularLocation>
</comment>
<dbReference type="Gene3D" id="3.40.50.11820">
    <property type="match status" value="1"/>
</dbReference>
<evidence type="ECO:0000256" key="1">
    <source>
        <dbReference type="ARBA" id="ARBA00004202"/>
    </source>
</evidence>
<comment type="caution">
    <text evidence="7">The sequence shown here is derived from an EMBL/GenBank/DDBJ whole genome shotgun (WGS) entry which is preliminary data.</text>
</comment>
<dbReference type="SUPFAM" id="SSF53756">
    <property type="entry name" value="UDP-Glycosyltransferase/glycogen phosphorylase"/>
    <property type="match status" value="1"/>
</dbReference>
<dbReference type="GO" id="GO:0019350">
    <property type="term" value="P:teichoic acid biosynthetic process"/>
    <property type="evidence" value="ECO:0007669"/>
    <property type="project" value="UniProtKB-KW"/>
</dbReference>
<reference evidence="7" key="2">
    <citation type="submission" date="2020-09" db="EMBL/GenBank/DDBJ databases">
        <authorList>
            <person name="Sun Q."/>
            <person name="Zhou Y."/>
        </authorList>
    </citation>
    <scope>NUCLEOTIDE SEQUENCE</scope>
    <source>
        <strain evidence="7">CGMCC 1.15454</strain>
    </source>
</reference>
<evidence type="ECO:0000256" key="6">
    <source>
        <dbReference type="ARBA" id="ARBA00023136"/>
    </source>
</evidence>
<keyword evidence="3" id="KW-1003">Cell membrane</keyword>
<dbReference type="PANTHER" id="PTHR37316:SF1">
    <property type="entry name" value="TEICHOIC ACID GLYCEROL-PHOSPHATE PRIMASE"/>
    <property type="match status" value="1"/>
</dbReference>